<evidence type="ECO:0000256" key="1">
    <source>
        <dbReference type="SAM" id="MobiDB-lite"/>
    </source>
</evidence>
<evidence type="ECO:0000313" key="3">
    <source>
        <dbReference type="Proteomes" id="UP000749646"/>
    </source>
</evidence>
<feature type="compositionally biased region" description="Low complexity" evidence="1">
    <location>
        <begin position="228"/>
        <end position="239"/>
    </location>
</feature>
<feature type="compositionally biased region" description="Basic and acidic residues" evidence="1">
    <location>
        <begin position="431"/>
        <end position="444"/>
    </location>
</feature>
<feature type="region of interest" description="Disordered" evidence="1">
    <location>
        <begin position="228"/>
        <end position="251"/>
    </location>
</feature>
<organism evidence="2 3">
    <name type="scientific">Modicella reniformis</name>
    <dbReference type="NCBI Taxonomy" id="1440133"/>
    <lineage>
        <taxon>Eukaryota</taxon>
        <taxon>Fungi</taxon>
        <taxon>Fungi incertae sedis</taxon>
        <taxon>Mucoromycota</taxon>
        <taxon>Mortierellomycotina</taxon>
        <taxon>Mortierellomycetes</taxon>
        <taxon>Mortierellales</taxon>
        <taxon>Mortierellaceae</taxon>
        <taxon>Modicella</taxon>
    </lineage>
</organism>
<feature type="region of interest" description="Disordered" evidence="1">
    <location>
        <begin position="167"/>
        <end position="188"/>
    </location>
</feature>
<feature type="compositionally biased region" description="Basic and acidic residues" evidence="1">
    <location>
        <begin position="452"/>
        <end position="473"/>
    </location>
</feature>
<sequence>MEFLIEILQSLQKEPCGCDLTKGCYCGTDGVEDHEGKSPCYVCGEWFPDRKELGSFIDGDQGSGSHSMQGQGRAWHEQGSLRHHVAESRVKKWLDLVWRPPLTPATTPEQRNVHQFGRSKTQEDLQPHLQPYYDHHYQNDQLRQNQQPILHSPIWNQVPLEHQGQYPYAQYPSHHHPHHHQQQQQQWMEPGRPWSFHDIEIEARTKSRSRQNSSSSMSSNSSVSYYGHYGPSSSSSSPGIVAAATAGHQQQQDLLDRSNYSNNNSYHGTDSGSWRIAASPKPIHAMSPHVVMQPSPQPWTVHNVNNYNTHRDHPILTGAHSAIMCQTRARTLSYLESQQDVTSSTSSSLRSFTPPMPRPSSSNSIRRSRPIRASSAQPTFAIPQEILDPSYRSPSFRIKSWSPPSVVAHSPASRNIPSEQQGTSETLDSEVISHPKEKQTRENRTSSVPESRTGRDSLKGRTAEESSLWRDSDQQGDALVAPQTEPQGNTRESESSRQATSASPAPFRFSFTSERFREVVQASQKNTASIISEPMERKNKGEDRNMDKDRTKPVLSATIHQTAAHPELRVNEVLVDEESDIPIQKKDEAKTQPLIGVPLLDPEELMMATDALASRLSKMAMFSEPSHHINNRSIKSGNKDIQKSAPMSPHTPRTLNDAN</sequence>
<protein>
    <submittedName>
        <fullName evidence="2">Uncharacterized protein</fullName>
    </submittedName>
</protein>
<feature type="compositionally biased region" description="Low complexity" evidence="1">
    <location>
        <begin position="210"/>
        <end position="223"/>
    </location>
</feature>
<dbReference type="OrthoDB" id="2447345at2759"/>
<feature type="compositionally biased region" description="Low complexity" evidence="1">
    <location>
        <begin position="402"/>
        <end position="413"/>
    </location>
</feature>
<reference evidence="2" key="1">
    <citation type="journal article" date="2020" name="Fungal Divers.">
        <title>Resolving the Mortierellaceae phylogeny through synthesis of multi-gene phylogenetics and phylogenomics.</title>
        <authorList>
            <person name="Vandepol N."/>
            <person name="Liber J."/>
            <person name="Desiro A."/>
            <person name="Na H."/>
            <person name="Kennedy M."/>
            <person name="Barry K."/>
            <person name="Grigoriev I.V."/>
            <person name="Miller A.N."/>
            <person name="O'Donnell K."/>
            <person name="Stajich J.E."/>
            <person name="Bonito G."/>
        </authorList>
    </citation>
    <scope>NUCLEOTIDE SEQUENCE</scope>
    <source>
        <strain evidence="2">MES-2147</strain>
    </source>
</reference>
<keyword evidence="3" id="KW-1185">Reference proteome</keyword>
<feature type="compositionally biased region" description="Polar residues" evidence="1">
    <location>
        <begin position="484"/>
        <end position="503"/>
    </location>
</feature>
<dbReference type="EMBL" id="JAAAHW010006241">
    <property type="protein sequence ID" value="KAF9964005.1"/>
    <property type="molecule type" value="Genomic_DNA"/>
</dbReference>
<proteinExistence type="predicted"/>
<accession>A0A9P6M3G9</accession>
<comment type="caution">
    <text evidence="2">The sequence shown here is derived from an EMBL/GenBank/DDBJ whole genome shotgun (WGS) entry which is preliminary data.</text>
</comment>
<feature type="region of interest" description="Disordered" evidence="1">
    <location>
        <begin position="204"/>
        <end position="223"/>
    </location>
</feature>
<feature type="region of interest" description="Disordered" evidence="1">
    <location>
        <begin position="402"/>
        <end position="508"/>
    </location>
</feature>
<dbReference type="AlphaFoldDB" id="A0A9P6M3G9"/>
<gene>
    <name evidence="2" type="ORF">BGZ65_011596</name>
</gene>
<feature type="region of interest" description="Disordered" evidence="1">
    <location>
        <begin position="336"/>
        <end position="386"/>
    </location>
</feature>
<dbReference type="Proteomes" id="UP000749646">
    <property type="component" value="Unassembled WGS sequence"/>
</dbReference>
<feature type="compositionally biased region" description="Low complexity" evidence="1">
    <location>
        <begin position="359"/>
        <end position="376"/>
    </location>
</feature>
<feature type="region of interest" description="Disordered" evidence="1">
    <location>
        <begin position="627"/>
        <end position="659"/>
    </location>
</feature>
<evidence type="ECO:0000313" key="2">
    <source>
        <dbReference type="EMBL" id="KAF9964005.1"/>
    </source>
</evidence>
<name>A0A9P6M3G9_9FUNG</name>
<feature type="compositionally biased region" description="Polar residues" evidence="1">
    <location>
        <begin position="415"/>
        <end position="426"/>
    </location>
</feature>